<dbReference type="EMBL" id="CAJVPK010001084">
    <property type="protein sequence ID" value="CAG8569738.1"/>
    <property type="molecule type" value="Genomic_DNA"/>
</dbReference>
<evidence type="ECO:0000313" key="2">
    <source>
        <dbReference type="EMBL" id="CAG8569738.1"/>
    </source>
</evidence>
<proteinExistence type="predicted"/>
<sequence length="334" mass="39058">MSQKIEEIKYCPAGHSSEDFAYTDCQNFIFSDGKCVLCTKEYFIQEFKTWSSGNFNIDKIIQESQINSICDKLQWMPYDNFQNIEHIADGGHGSVNSAKLKNGIKWNWNFIKKDWEYVLIGYKVALKEIKDSRYDIVEFLKVVNIVNKYEFARYYGVSKNPSTQNYIIVMELFDIDLNKFLTKNFWDLKWLSKLEMLSSIAEGLGTLHQNNLVHYGLHSGIILKLTLYNDNAVYFDLDLLDNNVMQQLKIADENQKNTSKSQRQELFELFSHSSKLHPQSCYISRYIYTLHRLHDLLEEIKSGKSSDPNILKFNKSTTLNVNANMTMHHQNLLM</sequence>
<dbReference type="GO" id="GO:0005524">
    <property type="term" value="F:ATP binding"/>
    <property type="evidence" value="ECO:0007669"/>
    <property type="project" value="InterPro"/>
</dbReference>
<dbReference type="AlphaFoldDB" id="A0A9N9BLC3"/>
<dbReference type="SUPFAM" id="SSF56112">
    <property type="entry name" value="Protein kinase-like (PK-like)"/>
    <property type="match status" value="1"/>
</dbReference>
<dbReference type="InterPro" id="IPR000719">
    <property type="entry name" value="Prot_kinase_dom"/>
</dbReference>
<dbReference type="PROSITE" id="PS50011">
    <property type="entry name" value="PROTEIN_KINASE_DOM"/>
    <property type="match status" value="1"/>
</dbReference>
<dbReference type="InterPro" id="IPR011009">
    <property type="entry name" value="Kinase-like_dom_sf"/>
</dbReference>
<protein>
    <submittedName>
        <fullName evidence="2">3645_t:CDS:1</fullName>
    </submittedName>
</protein>
<dbReference type="Pfam" id="PF07714">
    <property type="entry name" value="PK_Tyr_Ser-Thr"/>
    <property type="match status" value="1"/>
</dbReference>
<comment type="caution">
    <text evidence="2">The sequence shown here is derived from an EMBL/GenBank/DDBJ whole genome shotgun (WGS) entry which is preliminary data.</text>
</comment>
<keyword evidence="3" id="KW-1185">Reference proteome</keyword>
<gene>
    <name evidence="2" type="ORF">DEBURN_LOCUS8019</name>
</gene>
<dbReference type="GO" id="GO:0004672">
    <property type="term" value="F:protein kinase activity"/>
    <property type="evidence" value="ECO:0007669"/>
    <property type="project" value="InterPro"/>
</dbReference>
<dbReference type="Gene3D" id="1.10.510.10">
    <property type="entry name" value="Transferase(Phosphotransferase) domain 1"/>
    <property type="match status" value="1"/>
</dbReference>
<dbReference type="InterPro" id="IPR001245">
    <property type="entry name" value="Ser-Thr/Tyr_kinase_cat_dom"/>
</dbReference>
<accession>A0A9N9BLC3</accession>
<reference evidence="2" key="1">
    <citation type="submission" date="2021-06" db="EMBL/GenBank/DDBJ databases">
        <authorList>
            <person name="Kallberg Y."/>
            <person name="Tangrot J."/>
            <person name="Rosling A."/>
        </authorList>
    </citation>
    <scope>NUCLEOTIDE SEQUENCE</scope>
    <source>
        <strain evidence="2">AZ414A</strain>
    </source>
</reference>
<dbReference type="OrthoDB" id="2423203at2759"/>
<organism evidence="2 3">
    <name type="scientific">Diversispora eburnea</name>
    <dbReference type="NCBI Taxonomy" id="1213867"/>
    <lineage>
        <taxon>Eukaryota</taxon>
        <taxon>Fungi</taxon>
        <taxon>Fungi incertae sedis</taxon>
        <taxon>Mucoromycota</taxon>
        <taxon>Glomeromycotina</taxon>
        <taxon>Glomeromycetes</taxon>
        <taxon>Diversisporales</taxon>
        <taxon>Diversisporaceae</taxon>
        <taxon>Diversispora</taxon>
    </lineage>
</organism>
<feature type="domain" description="Protein kinase" evidence="1">
    <location>
        <begin position="81"/>
        <end position="334"/>
    </location>
</feature>
<evidence type="ECO:0000313" key="3">
    <source>
        <dbReference type="Proteomes" id="UP000789706"/>
    </source>
</evidence>
<dbReference type="Proteomes" id="UP000789706">
    <property type="component" value="Unassembled WGS sequence"/>
</dbReference>
<evidence type="ECO:0000259" key="1">
    <source>
        <dbReference type="PROSITE" id="PS50011"/>
    </source>
</evidence>
<name>A0A9N9BLC3_9GLOM</name>